<dbReference type="InterPro" id="IPR018060">
    <property type="entry name" value="HTH_AraC"/>
</dbReference>
<gene>
    <name evidence="4" type="ORF">MOC_4418</name>
</gene>
<evidence type="ECO:0000256" key="2">
    <source>
        <dbReference type="ARBA" id="ARBA00023163"/>
    </source>
</evidence>
<dbReference type="GO" id="GO:0043565">
    <property type="term" value="F:sequence-specific DNA binding"/>
    <property type="evidence" value="ECO:0007669"/>
    <property type="project" value="InterPro"/>
</dbReference>
<dbReference type="Gene3D" id="1.10.10.60">
    <property type="entry name" value="Homeodomain-like"/>
    <property type="match status" value="1"/>
</dbReference>
<dbReference type="SMART" id="SM00342">
    <property type="entry name" value="HTH_ARAC"/>
    <property type="match status" value="1"/>
</dbReference>
<reference evidence="4 5" key="1">
    <citation type="journal article" date="2014" name="PLoS ONE">
        <title>Genome Information of Methylobacterium oryzae, a Plant-Probiotic Methylotroph in the Phyllosphere.</title>
        <authorList>
            <person name="Kwak M.J."/>
            <person name="Jeong H."/>
            <person name="Madhaiyan M."/>
            <person name="Lee Y."/>
            <person name="Sa T.M."/>
            <person name="Oh T.K."/>
            <person name="Kim J.F."/>
        </authorList>
    </citation>
    <scope>NUCLEOTIDE SEQUENCE [LARGE SCALE GENOMIC DNA]</scope>
    <source>
        <strain evidence="4 5">CBMB20</strain>
    </source>
</reference>
<dbReference type="InterPro" id="IPR009057">
    <property type="entry name" value="Homeodomain-like_sf"/>
</dbReference>
<keyword evidence="2" id="KW-0804">Transcription</keyword>
<organism evidence="4 5">
    <name type="scientific">Methylobacterium oryzae CBMB20</name>
    <dbReference type="NCBI Taxonomy" id="693986"/>
    <lineage>
        <taxon>Bacteria</taxon>
        <taxon>Pseudomonadati</taxon>
        <taxon>Pseudomonadota</taxon>
        <taxon>Alphaproteobacteria</taxon>
        <taxon>Hyphomicrobiales</taxon>
        <taxon>Methylobacteriaceae</taxon>
        <taxon>Methylobacterium</taxon>
    </lineage>
</organism>
<dbReference type="KEGG" id="mor:MOC_4418"/>
<dbReference type="EMBL" id="CP003811">
    <property type="protein sequence ID" value="AIQ92173.1"/>
    <property type="molecule type" value="Genomic_DNA"/>
</dbReference>
<protein>
    <submittedName>
        <fullName evidence="4">AraC family transcriptional regulator</fullName>
    </submittedName>
</protein>
<dbReference type="STRING" id="693986.MOC_4418"/>
<dbReference type="HOGENOM" id="CLU_2106088_0_0_5"/>
<dbReference type="AlphaFoldDB" id="A0A089P284"/>
<dbReference type="SUPFAM" id="SSF46689">
    <property type="entry name" value="Homeodomain-like"/>
    <property type="match status" value="1"/>
</dbReference>
<feature type="domain" description="HTH araC/xylS-type" evidence="3">
    <location>
        <begin position="59"/>
        <end position="109"/>
    </location>
</feature>
<dbReference type="eggNOG" id="COG2207">
    <property type="taxonomic scope" value="Bacteria"/>
</dbReference>
<dbReference type="Pfam" id="PF12833">
    <property type="entry name" value="HTH_18"/>
    <property type="match status" value="1"/>
</dbReference>
<evidence type="ECO:0000259" key="3">
    <source>
        <dbReference type="PROSITE" id="PS01124"/>
    </source>
</evidence>
<dbReference type="Proteomes" id="UP000029492">
    <property type="component" value="Chromosome"/>
</dbReference>
<dbReference type="PROSITE" id="PS01124">
    <property type="entry name" value="HTH_ARAC_FAMILY_2"/>
    <property type="match status" value="1"/>
</dbReference>
<evidence type="ECO:0000313" key="4">
    <source>
        <dbReference type="EMBL" id="AIQ92173.1"/>
    </source>
</evidence>
<dbReference type="GO" id="GO:0003700">
    <property type="term" value="F:DNA-binding transcription factor activity"/>
    <property type="evidence" value="ECO:0007669"/>
    <property type="project" value="InterPro"/>
</dbReference>
<proteinExistence type="predicted"/>
<name>A0A089P284_9HYPH</name>
<evidence type="ECO:0000256" key="1">
    <source>
        <dbReference type="ARBA" id="ARBA00023015"/>
    </source>
</evidence>
<dbReference type="RefSeq" id="WP_051976161.1">
    <property type="nucleotide sequence ID" value="NZ_CP003811.1"/>
</dbReference>
<accession>A0A089P284</accession>
<keyword evidence="5" id="KW-1185">Reference proteome</keyword>
<keyword evidence="1" id="KW-0805">Transcription regulation</keyword>
<sequence>MSVFSELIRVRDRLGAAAAARMTEIGIDLIIAGLSEPLAREVPQPVNGSVVVQRAKAHLEAAARRLADPACAHLSIGLLAYGCGFAGQAHFARRFKERHGAAPRAYRQAALVGVP</sequence>
<evidence type="ECO:0000313" key="5">
    <source>
        <dbReference type="Proteomes" id="UP000029492"/>
    </source>
</evidence>